<evidence type="ECO:0000259" key="3">
    <source>
        <dbReference type="Pfam" id="PF25154"/>
    </source>
</evidence>
<dbReference type="InterPro" id="IPR056856">
    <property type="entry name" value="TPR_AP5Z1_C"/>
</dbReference>
<dbReference type="GO" id="GO:0000724">
    <property type="term" value="P:double-strand break repair via homologous recombination"/>
    <property type="evidence" value="ECO:0007669"/>
    <property type="project" value="Ensembl"/>
</dbReference>
<dbReference type="GO" id="GO:0010467">
    <property type="term" value="P:gene expression"/>
    <property type="evidence" value="ECO:0007669"/>
    <property type="project" value="Ensembl"/>
</dbReference>
<dbReference type="GO" id="GO:0006886">
    <property type="term" value="P:intracellular protein transport"/>
    <property type="evidence" value="ECO:0007669"/>
    <property type="project" value="Ensembl"/>
</dbReference>
<sequence>MSPAADVAAQGLMKGSTLPLSSLKPNLGAPPTSSVWWQQGRALLSKSKWQWEIQETELKKFCSRIEGLLQKQDLGNETTDCLQRLFLIVSASKYSRKLERKFVELLQSAMFWQKSSEQVQVLCAAIVREMSPHDGVVLSCDHIQDTKLLSLVSSVLLAQGNKRDEVRKVSQRVTKILEGRQPEGQSSRYLLPILSKVISLSPTVLSEDQTNLLNRRLVDWLRYASIQQGIAQTSGGFFSNPRARQPGPITEVDGVVATDFFTVLSVGQHYTDDQWLNMQAFSMLRKWLLCSVNDGTDSPDSDEKSELEGSVMSMVSATSTSSRLLPPKERLREKAFEYCQRLIEQSNRRALKKPDADLQKACLVEAVIILDLLCRQDSSFMYRTLSCLKVLHERICGDLSYAQALLPIAQFFLTHSEMAAVDSEAVYQHLFTKIPSELFHSPLLAFEFIQFCRDNIQFFRGNLSIFRLSFPNLFKLLAWNSPSLISEFVDLLPALIDAETATEIFQALLDLPCLTAALDIQLRSSAPATERPLWDPTVKPTTCLEGFRDPRYQTLFRFLLRIKASGTTERLTPLHQLLKPMASCPRVVQCAETVPVLLQVFFTVVTEFADGPLINQLVLLLLERSDLLYDVPQFKADVHRVMSSQFLVLCKLHPSLIVELSKELLEFTGTISNIHNKESIFTYVVWAIGEYLAVPYDKRCTVEQINKFFEALEALLFEVTQLRPSATLARYSPRVITVLMTTLTKLASRSQDLIPRVSLFLSKMRSFAQSPAMTTVYCEEDAEAILTRATELMNLLKMPSVAQFVLTPPAEVSSPRYHQDVNTSLPLALRMVSRLVERETGLLPA</sequence>
<dbReference type="GO" id="GO:0007030">
    <property type="term" value="P:Golgi organization"/>
    <property type="evidence" value="ECO:0007669"/>
    <property type="project" value="Ensembl"/>
</dbReference>
<dbReference type="PANTHER" id="PTHR46488:SF1">
    <property type="entry name" value="AP-5 COMPLEX SUBUNIT ZETA-1"/>
    <property type="match status" value="1"/>
</dbReference>
<evidence type="ECO:0000259" key="2">
    <source>
        <dbReference type="Pfam" id="PF25153"/>
    </source>
</evidence>
<dbReference type="InParanoid" id="A0A6I8NGI4"/>
<accession>A0A6I8NGI4</accession>
<dbReference type="InterPro" id="IPR055450">
    <property type="entry name" value="AP5Z1_ARM"/>
</dbReference>
<dbReference type="Proteomes" id="UP000002279">
    <property type="component" value="Chromosome 2"/>
</dbReference>
<dbReference type="OMA" id="LMLAYEF"/>
<reference evidence="4 5" key="1">
    <citation type="journal article" date="2008" name="Nature">
        <title>Genome analysis of the platypus reveals unique signatures of evolution.</title>
        <authorList>
            <person name="Warren W.C."/>
            <person name="Hillier L.W."/>
            <person name="Marshall Graves J.A."/>
            <person name="Birney E."/>
            <person name="Ponting C.P."/>
            <person name="Grutzner F."/>
            <person name="Belov K."/>
            <person name="Miller W."/>
            <person name="Clarke L."/>
            <person name="Chinwalla A.T."/>
            <person name="Yang S.P."/>
            <person name="Heger A."/>
            <person name="Locke D.P."/>
            <person name="Miethke P."/>
            <person name="Waters P.D."/>
            <person name="Veyrunes F."/>
            <person name="Fulton L."/>
            <person name="Fulton B."/>
            <person name="Graves T."/>
            <person name="Wallis J."/>
            <person name="Puente X.S."/>
            <person name="Lopez-Otin C."/>
            <person name="Ordonez G.R."/>
            <person name="Eichler E.E."/>
            <person name="Chen L."/>
            <person name="Cheng Z."/>
            <person name="Deakin J.E."/>
            <person name="Alsop A."/>
            <person name="Thompson K."/>
            <person name="Kirby P."/>
            <person name="Papenfuss A.T."/>
            <person name="Wakefield M.J."/>
            <person name="Olender T."/>
            <person name="Lancet D."/>
            <person name="Huttley G.A."/>
            <person name="Smit A.F."/>
            <person name="Pask A."/>
            <person name="Temple-Smith P."/>
            <person name="Batzer M.A."/>
            <person name="Walker J.A."/>
            <person name="Konkel M.K."/>
            <person name="Harris R.S."/>
            <person name="Whittington C.M."/>
            <person name="Wong E.S."/>
            <person name="Gemmell N.J."/>
            <person name="Buschiazzo E."/>
            <person name="Vargas Jentzsch I.M."/>
            <person name="Merkel A."/>
            <person name="Schmitz J."/>
            <person name="Zemann A."/>
            <person name="Churakov G."/>
            <person name="Kriegs J.O."/>
            <person name="Brosius J."/>
            <person name="Murchison E.P."/>
            <person name="Sachidanandam R."/>
            <person name="Smith C."/>
            <person name="Hannon G.J."/>
            <person name="Tsend-Ayush E."/>
            <person name="McMillan D."/>
            <person name="Attenborough R."/>
            <person name="Rens W."/>
            <person name="Ferguson-Smith M."/>
            <person name="Lefevre C.M."/>
            <person name="Sharp J.A."/>
            <person name="Nicholas K.R."/>
            <person name="Ray D.A."/>
            <person name="Kube M."/>
            <person name="Reinhardt R."/>
            <person name="Pringle T.H."/>
            <person name="Taylor J."/>
            <person name="Jones R.C."/>
            <person name="Nixon B."/>
            <person name="Dacheux J.L."/>
            <person name="Niwa H."/>
            <person name="Sekita Y."/>
            <person name="Huang X."/>
            <person name="Stark A."/>
            <person name="Kheradpour P."/>
            <person name="Kellis M."/>
            <person name="Flicek P."/>
            <person name="Chen Y."/>
            <person name="Webber C."/>
            <person name="Hardison R."/>
            <person name="Nelson J."/>
            <person name="Hallsworth-Pepin K."/>
            <person name="Delehaunty K."/>
            <person name="Markovic C."/>
            <person name="Minx P."/>
            <person name="Feng Y."/>
            <person name="Kremitzki C."/>
            <person name="Mitreva M."/>
            <person name="Glasscock J."/>
            <person name="Wylie T."/>
            <person name="Wohldmann P."/>
            <person name="Thiru P."/>
            <person name="Nhan M.N."/>
            <person name="Pohl C.S."/>
            <person name="Smith S.M."/>
            <person name="Hou S."/>
            <person name="Nefedov M."/>
            <person name="de Jong P.J."/>
            <person name="Renfree M.B."/>
            <person name="Mardis E.R."/>
            <person name="Wilson R.K."/>
        </authorList>
    </citation>
    <scope>NUCLEOTIDE SEQUENCE [LARGE SCALE GENOMIC DNA]</scope>
    <source>
        <strain evidence="4 5">Glennie</strain>
    </source>
</reference>
<organism evidence="4 5">
    <name type="scientific">Ornithorhynchus anatinus</name>
    <name type="common">Duckbill platypus</name>
    <dbReference type="NCBI Taxonomy" id="9258"/>
    <lineage>
        <taxon>Eukaryota</taxon>
        <taxon>Metazoa</taxon>
        <taxon>Chordata</taxon>
        <taxon>Craniata</taxon>
        <taxon>Vertebrata</taxon>
        <taxon>Euteleostomi</taxon>
        <taxon>Mammalia</taxon>
        <taxon>Monotremata</taxon>
        <taxon>Ornithorhynchidae</taxon>
        <taxon>Ornithorhynchus</taxon>
    </lineage>
</organism>
<dbReference type="Pfam" id="PF14764">
    <property type="entry name" value="SPG48"/>
    <property type="match status" value="1"/>
</dbReference>
<proteinExistence type="predicted"/>
<dbReference type="GO" id="GO:0007040">
    <property type="term" value="P:lysosome organization"/>
    <property type="evidence" value="ECO:0007669"/>
    <property type="project" value="Ensembl"/>
</dbReference>
<dbReference type="FunCoup" id="A0A6I8NGI4">
    <property type="interactions" value="1756"/>
</dbReference>
<dbReference type="PANTHER" id="PTHR46488">
    <property type="entry name" value="AP-5 COMPLEX SUBUNIT ZETA-1"/>
    <property type="match status" value="1"/>
</dbReference>
<evidence type="ECO:0000259" key="1">
    <source>
        <dbReference type="Pfam" id="PF14764"/>
    </source>
</evidence>
<dbReference type="GO" id="GO:0016607">
    <property type="term" value="C:nuclear speck"/>
    <property type="evidence" value="ECO:0007669"/>
    <property type="project" value="Ensembl"/>
</dbReference>
<dbReference type="Pfam" id="PF25153">
    <property type="entry name" value="TPR_AP5Z1"/>
    <property type="match status" value="1"/>
</dbReference>
<dbReference type="AlphaFoldDB" id="A0A6I8NGI4"/>
<protein>
    <submittedName>
        <fullName evidence="4">Adaptor related protein complex 5 subunit zeta 1</fullName>
    </submittedName>
</protein>
<dbReference type="GO" id="GO:0034499">
    <property type="term" value="P:late endosome to Golgi transport"/>
    <property type="evidence" value="ECO:0007669"/>
    <property type="project" value="Ensembl"/>
</dbReference>
<name>A0A6I8NGI4_ORNAN</name>
<dbReference type="Ensembl" id="ENSOANT00000067525.1">
    <property type="protein sequence ID" value="ENSOANP00000039819.1"/>
    <property type="gene ID" value="ENSOANG00000003308.3"/>
</dbReference>
<dbReference type="GO" id="GO:0061564">
    <property type="term" value="P:axon development"/>
    <property type="evidence" value="ECO:0007669"/>
    <property type="project" value="Ensembl"/>
</dbReference>
<dbReference type="GO" id="GO:0005764">
    <property type="term" value="C:lysosome"/>
    <property type="evidence" value="ECO:0007669"/>
    <property type="project" value="Ensembl"/>
</dbReference>
<feature type="domain" description="AP-5 complex subunit zeta-1 C-terminal TPR" evidence="3">
    <location>
        <begin position="487"/>
        <end position="835"/>
    </location>
</feature>
<dbReference type="Bgee" id="ENSOANG00000003308">
    <property type="expression patterns" value="Expressed in adult mammalian kidney and 8 other cell types or tissues"/>
</dbReference>
<dbReference type="GeneTree" id="ENSGT00390000017592"/>
<feature type="domain" description="AP-5 complex subunit zeta-1 N-terminal TPR" evidence="2">
    <location>
        <begin position="52"/>
        <end position="317"/>
    </location>
</feature>
<reference evidence="4" key="3">
    <citation type="submission" date="2025-09" db="UniProtKB">
        <authorList>
            <consortium name="Ensembl"/>
        </authorList>
    </citation>
    <scope>IDENTIFICATION</scope>
    <source>
        <strain evidence="4">Glennie</strain>
    </source>
</reference>
<feature type="domain" description="AP-5 complex subunit zeta-1 ARM repeats" evidence="1">
    <location>
        <begin position="358"/>
        <end position="475"/>
    </location>
</feature>
<keyword evidence="5" id="KW-1185">Reference proteome</keyword>
<gene>
    <name evidence="4" type="primary">AP5Z1</name>
</gene>
<dbReference type="InterPro" id="IPR028222">
    <property type="entry name" value="AP5Z1"/>
</dbReference>
<dbReference type="GO" id="GO:1905146">
    <property type="term" value="P:lysosomal protein catabolic process"/>
    <property type="evidence" value="ECO:0007669"/>
    <property type="project" value="Ensembl"/>
</dbReference>
<dbReference type="GO" id="GO:0000045">
    <property type="term" value="P:autophagosome assembly"/>
    <property type="evidence" value="ECO:0007669"/>
    <property type="project" value="Ensembl"/>
</dbReference>
<dbReference type="InterPro" id="IPR056857">
    <property type="entry name" value="TPR_AP5Z1_N"/>
</dbReference>
<evidence type="ECO:0000313" key="5">
    <source>
        <dbReference type="Proteomes" id="UP000002279"/>
    </source>
</evidence>
<evidence type="ECO:0000313" key="4">
    <source>
        <dbReference type="Ensembl" id="ENSOANP00000039819.1"/>
    </source>
</evidence>
<reference evidence="4" key="2">
    <citation type="submission" date="2025-08" db="UniProtKB">
        <authorList>
            <consortium name="Ensembl"/>
        </authorList>
    </citation>
    <scope>IDENTIFICATION</scope>
    <source>
        <strain evidence="4">Glennie</strain>
    </source>
</reference>
<dbReference type="Pfam" id="PF25154">
    <property type="entry name" value="TPR_AP5Z1_C"/>
    <property type="match status" value="1"/>
</dbReference>
<dbReference type="GO" id="GO:0044599">
    <property type="term" value="C:AP-5 adaptor complex"/>
    <property type="evidence" value="ECO:0007669"/>
    <property type="project" value="InterPro"/>
</dbReference>